<name>A0A3M7ST36_BRAPC</name>
<evidence type="ECO:0000313" key="2">
    <source>
        <dbReference type="Proteomes" id="UP000276133"/>
    </source>
</evidence>
<dbReference type="Proteomes" id="UP000276133">
    <property type="component" value="Unassembled WGS sequence"/>
</dbReference>
<evidence type="ECO:0000313" key="1">
    <source>
        <dbReference type="EMBL" id="RNA38855.1"/>
    </source>
</evidence>
<protein>
    <submittedName>
        <fullName evidence="1">Uncharacterized protein</fullName>
    </submittedName>
</protein>
<reference evidence="1 2" key="1">
    <citation type="journal article" date="2018" name="Sci. Rep.">
        <title>Genomic signatures of local adaptation to the degree of environmental predictability in rotifers.</title>
        <authorList>
            <person name="Franch-Gras L."/>
            <person name="Hahn C."/>
            <person name="Garcia-Roger E.M."/>
            <person name="Carmona M.J."/>
            <person name="Serra M."/>
            <person name="Gomez A."/>
        </authorList>
    </citation>
    <scope>NUCLEOTIDE SEQUENCE [LARGE SCALE GENOMIC DNA]</scope>
    <source>
        <strain evidence="1">HYR1</strain>
    </source>
</reference>
<organism evidence="1 2">
    <name type="scientific">Brachionus plicatilis</name>
    <name type="common">Marine rotifer</name>
    <name type="synonym">Brachionus muelleri</name>
    <dbReference type="NCBI Taxonomy" id="10195"/>
    <lineage>
        <taxon>Eukaryota</taxon>
        <taxon>Metazoa</taxon>
        <taxon>Spiralia</taxon>
        <taxon>Gnathifera</taxon>
        <taxon>Rotifera</taxon>
        <taxon>Eurotatoria</taxon>
        <taxon>Monogononta</taxon>
        <taxon>Pseudotrocha</taxon>
        <taxon>Ploima</taxon>
        <taxon>Brachionidae</taxon>
        <taxon>Brachionus</taxon>
    </lineage>
</organism>
<accession>A0A3M7ST36</accession>
<proteinExistence type="predicted"/>
<dbReference type="AlphaFoldDB" id="A0A3M7ST36"/>
<sequence>MFLSFLYPIMLLSSMRNQTDLSSVKKLNQALIQAVSKQKFESSPSSQIGEVPLDKSDIFSRLPKYKYLKSFKKGVVKRDHPSDRLLEFLEKRMSEKRSRDYLTESVFMNQ</sequence>
<gene>
    <name evidence="1" type="ORF">BpHYR1_044351</name>
</gene>
<dbReference type="EMBL" id="REGN01000811">
    <property type="protein sequence ID" value="RNA38855.1"/>
    <property type="molecule type" value="Genomic_DNA"/>
</dbReference>
<comment type="caution">
    <text evidence="1">The sequence shown here is derived from an EMBL/GenBank/DDBJ whole genome shotgun (WGS) entry which is preliminary data.</text>
</comment>
<keyword evidence="2" id="KW-1185">Reference proteome</keyword>